<dbReference type="HOGENOM" id="CLU_2051909_0_0_1"/>
<proteinExistence type="predicted"/>
<dbReference type="AlphaFoldDB" id="B0WTR9"/>
<evidence type="ECO:0000313" key="4">
    <source>
        <dbReference type="Proteomes" id="UP000002320"/>
    </source>
</evidence>
<reference evidence="2" key="1">
    <citation type="submission" date="2007-03" db="EMBL/GenBank/DDBJ databases">
        <title>Annotation of Culex pipiens quinquefasciatus.</title>
        <authorList>
            <consortium name="The Broad Institute Genome Sequencing Platform"/>
            <person name="Atkinson P.W."/>
            <person name="Hemingway J."/>
            <person name="Christensen B.M."/>
            <person name="Higgs S."/>
            <person name="Kodira C."/>
            <person name="Hannick L."/>
            <person name="Megy K."/>
            <person name="O'Leary S."/>
            <person name="Pearson M."/>
            <person name="Haas B.J."/>
            <person name="Mauceli E."/>
            <person name="Wortman J.R."/>
            <person name="Lee N.H."/>
            <person name="Guigo R."/>
            <person name="Stanke M."/>
            <person name="Alvarado L."/>
            <person name="Amedeo P."/>
            <person name="Antoine C.H."/>
            <person name="Arensburger P."/>
            <person name="Bidwell S.L."/>
            <person name="Crawford M."/>
            <person name="Camaro F."/>
            <person name="Devon K."/>
            <person name="Engels R."/>
            <person name="Hammond M."/>
            <person name="Howarth C."/>
            <person name="Koehrsen M."/>
            <person name="Lawson D."/>
            <person name="Montgomery P."/>
            <person name="Nene V."/>
            <person name="Nusbaum C."/>
            <person name="Puiu D."/>
            <person name="Romero-Severson J."/>
            <person name="Severson D.W."/>
            <person name="Shumway M."/>
            <person name="Sisk P."/>
            <person name="Stolte C."/>
            <person name="Zeng Q."/>
            <person name="Eisenstadt E."/>
            <person name="Fraser-Liggett C."/>
            <person name="Strausberg R."/>
            <person name="Galagan J."/>
            <person name="Birren B."/>
            <person name="Collins F.H."/>
        </authorList>
    </citation>
    <scope>NUCLEOTIDE SEQUENCE [LARGE SCALE GENOMIC DNA]</scope>
    <source>
        <strain evidence="2">JHB</strain>
    </source>
</reference>
<gene>
    <name evidence="3" type="primary">6043084</name>
    <name evidence="2" type="ORF">CpipJ_CPIJ010221</name>
</gene>
<reference evidence="3" key="2">
    <citation type="submission" date="2021-02" db="UniProtKB">
        <authorList>
            <consortium name="EnsemblMetazoa"/>
        </authorList>
    </citation>
    <scope>IDENTIFICATION</scope>
    <source>
        <strain evidence="3">JHB</strain>
    </source>
</reference>
<feature type="compositionally biased region" description="Basic residues" evidence="1">
    <location>
        <begin position="69"/>
        <end position="80"/>
    </location>
</feature>
<organism>
    <name type="scientific">Culex quinquefasciatus</name>
    <name type="common">Southern house mosquito</name>
    <name type="synonym">Culex pungens</name>
    <dbReference type="NCBI Taxonomy" id="7176"/>
    <lineage>
        <taxon>Eukaryota</taxon>
        <taxon>Metazoa</taxon>
        <taxon>Ecdysozoa</taxon>
        <taxon>Arthropoda</taxon>
        <taxon>Hexapoda</taxon>
        <taxon>Insecta</taxon>
        <taxon>Pterygota</taxon>
        <taxon>Neoptera</taxon>
        <taxon>Endopterygota</taxon>
        <taxon>Diptera</taxon>
        <taxon>Nematocera</taxon>
        <taxon>Culicoidea</taxon>
        <taxon>Culicidae</taxon>
        <taxon>Culicinae</taxon>
        <taxon>Culicini</taxon>
        <taxon>Culex</taxon>
        <taxon>Culex</taxon>
    </lineage>
</organism>
<evidence type="ECO:0000313" key="2">
    <source>
        <dbReference type="EMBL" id="EDS34533.1"/>
    </source>
</evidence>
<dbReference type="InParanoid" id="B0WTR9"/>
<dbReference type="EnsemblMetazoa" id="CPIJ010221-RA">
    <property type="protein sequence ID" value="CPIJ010221-PA"/>
    <property type="gene ID" value="CPIJ010221"/>
</dbReference>
<dbReference type="Proteomes" id="UP000002320">
    <property type="component" value="Unassembled WGS sequence"/>
</dbReference>
<keyword evidence="4" id="KW-1185">Reference proteome</keyword>
<dbReference type="KEGG" id="cqu:CpipJ_CPIJ010221"/>
<dbReference type="EMBL" id="DS232091">
    <property type="protein sequence ID" value="EDS34533.1"/>
    <property type="molecule type" value="Genomic_DNA"/>
</dbReference>
<evidence type="ECO:0000313" key="3">
    <source>
        <dbReference type="EnsemblMetazoa" id="CPIJ010221-PA"/>
    </source>
</evidence>
<accession>B0WTR9</accession>
<sequence>MTGFKTSQLRVSASASFLGVPLELQRKARTNFAEHLAKSSQVQLSVHRDFKQSHLKCDRGQPWPTPTDRRRRRRPGHKASKQATYHPQVLLSVLLPSFQQFLSLLLLHGLPGTGERDQSC</sequence>
<evidence type="ECO:0000256" key="1">
    <source>
        <dbReference type="SAM" id="MobiDB-lite"/>
    </source>
</evidence>
<feature type="region of interest" description="Disordered" evidence="1">
    <location>
        <begin position="51"/>
        <end position="83"/>
    </location>
</feature>
<name>B0WTR9_CULQU</name>
<protein>
    <submittedName>
        <fullName evidence="2 3">Uncharacterized protein</fullName>
    </submittedName>
</protein>
<dbReference type="VEuPathDB" id="VectorBase:CPIJ010221"/>